<comment type="caution">
    <text evidence="6">The sequence shown here is derived from an EMBL/GenBank/DDBJ whole genome shotgun (WGS) entry which is preliminary data.</text>
</comment>
<evidence type="ECO:0000256" key="1">
    <source>
        <dbReference type="ARBA" id="ARBA00008638"/>
    </source>
</evidence>
<evidence type="ECO:0000256" key="2">
    <source>
        <dbReference type="ARBA" id="ARBA00014912"/>
    </source>
</evidence>
<evidence type="ECO:0000313" key="6">
    <source>
        <dbReference type="EMBL" id="TVY44351.1"/>
    </source>
</evidence>
<reference evidence="6 7" key="1">
    <citation type="submission" date="2018-05" db="EMBL/GenBank/DDBJ databases">
        <title>Genome sequencing and assembly of the regulated plant pathogen Lachnellula willkommii and related sister species for the development of diagnostic species identification markers.</title>
        <authorList>
            <person name="Giroux E."/>
            <person name="Bilodeau G."/>
        </authorList>
    </citation>
    <scope>NUCLEOTIDE SEQUENCE [LARGE SCALE GENOMIC DNA]</scope>
    <source>
        <strain evidence="6 7">CBS 160.35</strain>
    </source>
</reference>
<dbReference type="InterPro" id="IPR013763">
    <property type="entry name" value="Cyclin-like_dom"/>
</dbReference>
<dbReference type="Proteomes" id="UP000443090">
    <property type="component" value="Unassembled WGS sequence"/>
</dbReference>
<feature type="compositionally biased region" description="Low complexity" evidence="4">
    <location>
        <begin position="64"/>
        <end position="86"/>
    </location>
</feature>
<keyword evidence="6" id="KW-0418">Kinase</keyword>
<evidence type="ECO:0000256" key="3">
    <source>
        <dbReference type="RuleBase" id="RU000383"/>
    </source>
</evidence>
<gene>
    <name evidence="6" type="primary">lsc1</name>
    <name evidence="6" type="ORF">LOCC1_G005867</name>
</gene>
<keyword evidence="6" id="KW-0808">Transferase</keyword>
<sequence length="501" mass="55768">MGSNQKRPRKPGRGRGRGALSGANLIAPHRNADVQRQLGSFSHNMPPPPPPPPPPHFNPAESRATMAPATRPAAPTAPESAPATGPHPSYIQVAKPYVFQQQLQGQLMAMGANPTREDTFRLQGVQWISDVRIHLQLPVRTFCTACVYYHKFRLVHRDNEYQFQDAAAAALLTACKIEDTLKKSKEILCAAHNAKVGIAEHLSPDDNAFEGPSKIVIGLERLMLEASGFDFRVRFPHKHLVKLAKASKVDGDISKVAFQMMIDLYRTFAPLKHSCAAMSFACIELATILLNKQQDFIRGEHAASPQKCHTSRAQIMEAILDLVEHYTHFPKASIVGPSHPIDTFINIRIKMNQELEAESLTRYTEQHDAPKANGIRSNIKTPKTPITPASPSDLRTNGNKDVASPATLSPRSSGSGRKGIGARGQEGTVRFMLDAEKAKQEKEEVAQYYRVEWEEYEVEVEEPIRQEKTDHGHNHNQNHRGGGQHMRNGRDGGFHHKRVRR</sequence>
<dbReference type="Gene3D" id="1.10.472.10">
    <property type="entry name" value="Cyclin-like"/>
    <property type="match status" value="2"/>
</dbReference>
<dbReference type="InterPro" id="IPR043198">
    <property type="entry name" value="Cyclin/Ssn8"/>
</dbReference>
<feature type="compositionally biased region" description="Polar residues" evidence="4">
    <location>
        <begin position="387"/>
        <end position="399"/>
    </location>
</feature>
<dbReference type="OrthoDB" id="4951845at2759"/>
<dbReference type="InterPro" id="IPR006671">
    <property type="entry name" value="Cyclin_N"/>
</dbReference>
<accession>A0A8H8UHQ1</accession>
<feature type="region of interest" description="Disordered" evidence="4">
    <location>
        <begin position="464"/>
        <end position="501"/>
    </location>
</feature>
<dbReference type="SMART" id="SM00385">
    <property type="entry name" value="CYCLIN"/>
    <property type="match status" value="1"/>
</dbReference>
<evidence type="ECO:0000313" key="7">
    <source>
        <dbReference type="Proteomes" id="UP000443090"/>
    </source>
</evidence>
<feature type="region of interest" description="Disordered" evidence="4">
    <location>
        <begin position="363"/>
        <end position="426"/>
    </location>
</feature>
<dbReference type="EMBL" id="QGMI01000237">
    <property type="protein sequence ID" value="TVY44351.1"/>
    <property type="molecule type" value="Genomic_DNA"/>
</dbReference>
<dbReference type="GO" id="GO:0016301">
    <property type="term" value="F:kinase activity"/>
    <property type="evidence" value="ECO:0007669"/>
    <property type="project" value="UniProtKB-KW"/>
</dbReference>
<dbReference type="AlphaFoldDB" id="A0A8H8UHQ1"/>
<dbReference type="CDD" id="cd20546">
    <property type="entry name" value="CYCLIN_SpCG1C_ScCTK2-like_rpt2"/>
    <property type="match status" value="1"/>
</dbReference>
<evidence type="ECO:0000256" key="4">
    <source>
        <dbReference type="SAM" id="MobiDB-lite"/>
    </source>
</evidence>
<feature type="compositionally biased region" description="Polar residues" evidence="4">
    <location>
        <begin position="406"/>
        <end position="415"/>
    </location>
</feature>
<proteinExistence type="inferred from homology"/>
<dbReference type="InterPro" id="IPR036915">
    <property type="entry name" value="Cyclin-like_sf"/>
</dbReference>
<feature type="domain" description="Cyclin-like" evidence="5">
    <location>
        <begin position="126"/>
        <end position="225"/>
    </location>
</feature>
<dbReference type="PANTHER" id="PTHR10026">
    <property type="entry name" value="CYCLIN"/>
    <property type="match status" value="1"/>
</dbReference>
<feature type="region of interest" description="Disordered" evidence="4">
    <location>
        <begin position="1"/>
        <end position="87"/>
    </location>
</feature>
<keyword evidence="3" id="KW-0195">Cyclin</keyword>
<evidence type="ECO:0000259" key="5">
    <source>
        <dbReference type="SMART" id="SM00385"/>
    </source>
</evidence>
<dbReference type="GO" id="GO:0016538">
    <property type="term" value="F:cyclin-dependent protein serine/threonine kinase regulator activity"/>
    <property type="evidence" value="ECO:0007669"/>
    <property type="project" value="InterPro"/>
</dbReference>
<dbReference type="GO" id="GO:0006357">
    <property type="term" value="P:regulation of transcription by RNA polymerase II"/>
    <property type="evidence" value="ECO:0007669"/>
    <property type="project" value="InterPro"/>
</dbReference>
<protein>
    <recommendedName>
        <fullName evidence="2">RNA polymerase II holoenzyme cyclin-like subunit</fullName>
    </recommendedName>
</protein>
<feature type="compositionally biased region" description="Basic residues" evidence="4">
    <location>
        <begin position="1"/>
        <end position="16"/>
    </location>
</feature>
<dbReference type="FunFam" id="1.10.472.10:FF:000073">
    <property type="entry name" value="C-type cyclin"/>
    <property type="match status" value="1"/>
</dbReference>
<keyword evidence="7" id="KW-1185">Reference proteome</keyword>
<feature type="compositionally biased region" description="Pro residues" evidence="4">
    <location>
        <begin position="45"/>
        <end position="57"/>
    </location>
</feature>
<feature type="compositionally biased region" description="Basic and acidic residues" evidence="4">
    <location>
        <begin position="464"/>
        <end position="473"/>
    </location>
</feature>
<comment type="similarity">
    <text evidence="1">Belongs to the cyclin family. Cyclin C subfamily.</text>
</comment>
<organism evidence="6 7">
    <name type="scientific">Lachnellula occidentalis</name>
    <dbReference type="NCBI Taxonomy" id="215460"/>
    <lineage>
        <taxon>Eukaryota</taxon>
        <taxon>Fungi</taxon>
        <taxon>Dikarya</taxon>
        <taxon>Ascomycota</taxon>
        <taxon>Pezizomycotina</taxon>
        <taxon>Leotiomycetes</taxon>
        <taxon>Helotiales</taxon>
        <taxon>Lachnaceae</taxon>
        <taxon>Lachnellula</taxon>
    </lineage>
</organism>
<name>A0A8H8UHQ1_9HELO</name>
<dbReference type="Pfam" id="PF00134">
    <property type="entry name" value="Cyclin_N"/>
    <property type="match status" value="1"/>
</dbReference>
<dbReference type="SUPFAM" id="SSF47954">
    <property type="entry name" value="Cyclin-like"/>
    <property type="match status" value="2"/>
</dbReference>